<sequence length="313" mass="34377">MKKWIWILVAIIIAGAVGGYTYARHAQNDRLYDQQMTRGNAYIASKDYTSAETAFTNALKRKPNDKKATTVLNQTQDFVSAKNLLDDRKFSDAKKGFQDVADTKNGNEQLVDRAKTNLKNLKTIQANVKKFNGFYDTALEQAGNGQYMESNTTLDKIFNDKAIHQTYYQDILSKAEKLRDDNNNAIDGKPNSDSTLDQNSSTGAVANPNLDSSSSSNSSSNATGSSSNSASLTPEEEQAAKNYKGSNEYTVKPGQNTICGQEITNAQVNSARRELDEAGFDSGTMSDQDVKNLIKGAHNEKQSVTQYANQTLK</sequence>
<evidence type="ECO:0000313" key="4">
    <source>
        <dbReference type="Proteomes" id="UP000030361"/>
    </source>
</evidence>
<protein>
    <submittedName>
        <fullName evidence="3">Uncharacterized protein</fullName>
    </submittedName>
</protein>
<feature type="compositionally biased region" description="Low complexity" evidence="2">
    <location>
        <begin position="212"/>
        <end position="231"/>
    </location>
</feature>
<dbReference type="AlphaFoldDB" id="A0A1S6QGG7"/>
<feature type="compositionally biased region" description="Polar residues" evidence="2">
    <location>
        <begin position="244"/>
        <end position="254"/>
    </location>
</feature>
<accession>A0A1S6QGG7</accession>
<reference evidence="3 4" key="1">
    <citation type="journal article" date="2015" name="Genome Announc.">
        <title>Genome Sequence of Lactobacillus curieae CCTCC M 2011381T, a Novel Producer of Gamma-aminobutyric Acid.</title>
        <authorList>
            <person name="Wang Y."/>
            <person name="Wang Y."/>
            <person name="Lang C."/>
            <person name="Wei D."/>
            <person name="Xu P."/>
            <person name="Xie J."/>
        </authorList>
    </citation>
    <scope>NUCLEOTIDE SEQUENCE [LARGE SCALE GENOMIC DNA]</scope>
    <source>
        <strain evidence="3 4">CCTCC M 2011381</strain>
    </source>
</reference>
<dbReference type="Gene3D" id="1.25.40.10">
    <property type="entry name" value="Tetratricopeptide repeat domain"/>
    <property type="match status" value="1"/>
</dbReference>
<dbReference type="KEGG" id="lcu:PL11_001585"/>
<dbReference type="RefSeq" id="WP_035165873.1">
    <property type="nucleotide sequence ID" value="NZ_CP018906.1"/>
</dbReference>
<evidence type="ECO:0000313" key="3">
    <source>
        <dbReference type="EMBL" id="AQW20698.1"/>
    </source>
</evidence>
<dbReference type="Proteomes" id="UP000030361">
    <property type="component" value="Chromosome"/>
</dbReference>
<keyword evidence="1" id="KW-0802">TPR repeat</keyword>
<dbReference type="eggNOG" id="ENOG5033C2F">
    <property type="taxonomic scope" value="Bacteria"/>
</dbReference>
<name>A0A1S6QGG7_9LACO</name>
<keyword evidence="4" id="KW-1185">Reference proteome</keyword>
<feature type="compositionally biased region" description="Polar residues" evidence="2">
    <location>
        <begin position="191"/>
        <end position="204"/>
    </location>
</feature>
<dbReference type="InterPro" id="IPR011990">
    <property type="entry name" value="TPR-like_helical_dom_sf"/>
</dbReference>
<dbReference type="EMBL" id="CP018906">
    <property type="protein sequence ID" value="AQW20698.1"/>
    <property type="molecule type" value="Genomic_DNA"/>
</dbReference>
<dbReference type="InterPro" id="IPR019734">
    <property type="entry name" value="TPR_rpt"/>
</dbReference>
<gene>
    <name evidence="3" type="ORF">PL11_001585</name>
</gene>
<feature type="region of interest" description="Disordered" evidence="2">
    <location>
        <begin position="182"/>
        <end position="254"/>
    </location>
</feature>
<proteinExistence type="predicted"/>
<feature type="repeat" description="TPR" evidence="1">
    <location>
        <begin position="32"/>
        <end position="65"/>
    </location>
</feature>
<organism evidence="3 4">
    <name type="scientific">Lentilactobacillus curieae</name>
    <dbReference type="NCBI Taxonomy" id="1138822"/>
    <lineage>
        <taxon>Bacteria</taxon>
        <taxon>Bacillati</taxon>
        <taxon>Bacillota</taxon>
        <taxon>Bacilli</taxon>
        <taxon>Lactobacillales</taxon>
        <taxon>Lactobacillaceae</taxon>
        <taxon>Lentilactobacillus</taxon>
    </lineage>
</organism>
<evidence type="ECO:0000256" key="2">
    <source>
        <dbReference type="SAM" id="MobiDB-lite"/>
    </source>
</evidence>
<dbReference type="OrthoDB" id="2249726at2"/>
<evidence type="ECO:0000256" key="1">
    <source>
        <dbReference type="PROSITE-ProRule" id="PRU00339"/>
    </source>
</evidence>
<dbReference type="SUPFAM" id="SSF48452">
    <property type="entry name" value="TPR-like"/>
    <property type="match status" value="1"/>
</dbReference>
<dbReference type="PROSITE" id="PS50005">
    <property type="entry name" value="TPR"/>
    <property type="match status" value="1"/>
</dbReference>